<evidence type="ECO:0000313" key="7">
    <source>
        <dbReference type="Proteomes" id="UP000267821"/>
    </source>
</evidence>
<dbReference type="PROSITE" id="PS00876">
    <property type="entry name" value="IDO_1"/>
    <property type="match status" value="1"/>
</dbReference>
<protein>
    <recommendedName>
        <fullName evidence="5">Indoleamine 2,3-dioxygenase</fullName>
        <ecNumber evidence="5">1.13.11.52</ecNumber>
    </recommendedName>
</protein>
<dbReference type="OrthoDB" id="540174at2759"/>
<dbReference type="GO" id="GO:0033754">
    <property type="term" value="F:indoleamine 2,3-dioxygenase activity"/>
    <property type="evidence" value="ECO:0007669"/>
    <property type="project" value="UniProtKB-EC"/>
</dbReference>
<keyword evidence="3 4" id="KW-0408">Iron</keyword>
<keyword evidence="5 6" id="KW-0223">Dioxygenase</keyword>
<keyword evidence="7" id="KW-1185">Reference proteome</keyword>
<evidence type="ECO:0000256" key="4">
    <source>
        <dbReference type="PIRSR" id="PIRSR600898-1"/>
    </source>
</evidence>
<dbReference type="Pfam" id="PF01231">
    <property type="entry name" value="IDO"/>
    <property type="match status" value="1"/>
</dbReference>
<dbReference type="PANTHER" id="PTHR28657">
    <property type="entry name" value="INDOLEAMINE 2,3-DIOXYGENASE"/>
    <property type="match status" value="1"/>
</dbReference>
<dbReference type="GO" id="GO:0005737">
    <property type="term" value="C:cytoplasm"/>
    <property type="evidence" value="ECO:0007669"/>
    <property type="project" value="TreeGrafter"/>
</dbReference>
<dbReference type="InParanoid" id="A0A3N4LLS3"/>
<name>A0A3N4LLS3_9PEZI</name>
<keyword evidence="2 4" id="KW-0479">Metal-binding</keyword>
<dbReference type="AlphaFoldDB" id="A0A3N4LLS3"/>
<dbReference type="STRING" id="1051890.A0A3N4LLS3"/>
<evidence type="ECO:0000256" key="3">
    <source>
        <dbReference type="ARBA" id="ARBA00023004"/>
    </source>
</evidence>
<comment type="similarity">
    <text evidence="1 5">Belongs to the indoleamine 2,3-dioxygenase family.</text>
</comment>
<dbReference type="InterPro" id="IPR037217">
    <property type="entry name" value="Trp/Indoleamine_2_3_dOase-like"/>
</dbReference>
<sequence>MLPPIPKLEDHSISCRNGFLPDHLPVRRLSDRYYEPWEDLVDNLQALILTKRIRAAVNLLPLLSVSRLRSEPELQRAYSILGFICHSYIWGGDRPAQRLPACISVPFLRVSESLEIVPVASYAGVTLWNYRTLFGSQEIDNLEDLATLQTFTGSLDESWFYLVSVAIEARGAPVVPRMLEAIAAAREGDADTVFEFLNSFAQILEELTALLVRMYESCDPHVFYFKIRPFLAGSKNMAEAGLPQGVWYEDEDGKGSWRQYSGGSNAQSSLIQAFDLILGIEHQPTGVKRLTGDDSHKHGTTPPQKHNFIEEMREYMPGPHRRFLERLASVANIRPFVDAHRDNQDLCDAFDSCLAMLRGFRDKHIQIVSRYIIIQAKNAKKLSTEAAKITRNVLSSPATTQKANLASTKATKKGLTGTGGTALIPFLKQARDETGEPAMSPIAKRLLVHSPGRKSPVVYDNDTGAAELDAAFSNPDVPAPMVGLAGYWFSSNEFGGLCSY</sequence>
<comment type="function">
    <text evidence="5">Produces N-formyl-kynurenine through the oxidation of tryptophan.</text>
</comment>
<dbReference type="EMBL" id="ML121550">
    <property type="protein sequence ID" value="RPB22698.1"/>
    <property type="molecule type" value="Genomic_DNA"/>
</dbReference>
<gene>
    <name evidence="6" type="ORF">L211DRAFT_810500</name>
</gene>
<evidence type="ECO:0000256" key="5">
    <source>
        <dbReference type="RuleBase" id="RU369119"/>
    </source>
</evidence>
<dbReference type="FunFam" id="1.20.58.480:FF:000004">
    <property type="entry name" value="Indoleamine 2,3-dioxygenase subfamily"/>
    <property type="match status" value="1"/>
</dbReference>
<evidence type="ECO:0000256" key="1">
    <source>
        <dbReference type="ARBA" id="ARBA00007119"/>
    </source>
</evidence>
<organism evidence="6 7">
    <name type="scientific">Terfezia boudieri ATCC MYA-4762</name>
    <dbReference type="NCBI Taxonomy" id="1051890"/>
    <lineage>
        <taxon>Eukaryota</taxon>
        <taxon>Fungi</taxon>
        <taxon>Dikarya</taxon>
        <taxon>Ascomycota</taxon>
        <taxon>Pezizomycotina</taxon>
        <taxon>Pezizomycetes</taxon>
        <taxon>Pezizales</taxon>
        <taxon>Pezizaceae</taxon>
        <taxon>Terfezia</taxon>
    </lineage>
</organism>
<reference evidence="6 7" key="1">
    <citation type="journal article" date="2018" name="Nat. Ecol. Evol.">
        <title>Pezizomycetes genomes reveal the molecular basis of ectomycorrhizal truffle lifestyle.</title>
        <authorList>
            <person name="Murat C."/>
            <person name="Payen T."/>
            <person name="Noel B."/>
            <person name="Kuo A."/>
            <person name="Morin E."/>
            <person name="Chen J."/>
            <person name="Kohler A."/>
            <person name="Krizsan K."/>
            <person name="Balestrini R."/>
            <person name="Da Silva C."/>
            <person name="Montanini B."/>
            <person name="Hainaut M."/>
            <person name="Levati E."/>
            <person name="Barry K.W."/>
            <person name="Belfiori B."/>
            <person name="Cichocki N."/>
            <person name="Clum A."/>
            <person name="Dockter R.B."/>
            <person name="Fauchery L."/>
            <person name="Guy J."/>
            <person name="Iotti M."/>
            <person name="Le Tacon F."/>
            <person name="Lindquist E.A."/>
            <person name="Lipzen A."/>
            <person name="Malagnac F."/>
            <person name="Mello A."/>
            <person name="Molinier V."/>
            <person name="Miyauchi S."/>
            <person name="Poulain J."/>
            <person name="Riccioni C."/>
            <person name="Rubini A."/>
            <person name="Sitrit Y."/>
            <person name="Splivallo R."/>
            <person name="Traeger S."/>
            <person name="Wang M."/>
            <person name="Zifcakova L."/>
            <person name="Wipf D."/>
            <person name="Zambonelli A."/>
            <person name="Paolocci F."/>
            <person name="Nowrousian M."/>
            <person name="Ottonello S."/>
            <person name="Baldrian P."/>
            <person name="Spatafora J.W."/>
            <person name="Henrissat B."/>
            <person name="Nagy L.G."/>
            <person name="Aury J.M."/>
            <person name="Wincker P."/>
            <person name="Grigoriev I.V."/>
            <person name="Bonfante P."/>
            <person name="Martin F.M."/>
        </authorList>
    </citation>
    <scope>NUCLEOTIDE SEQUENCE [LARGE SCALE GENOMIC DNA]</scope>
    <source>
        <strain evidence="6 7">ATCC MYA-4762</strain>
    </source>
</reference>
<dbReference type="InterPro" id="IPR000898">
    <property type="entry name" value="Indolamine_dOase"/>
</dbReference>
<keyword evidence="4 5" id="KW-0349">Heme</keyword>
<evidence type="ECO:0000313" key="6">
    <source>
        <dbReference type="EMBL" id="RPB22698.1"/>
    </source>
</evidence>
<dbReference type="GO" id="GO:0020037">
    <property type="term" value="F:heme binding"/>
    <property type="evidence" value="ECO:0007669"/>
    <property type="project" value="UniProtKB-UniRule"/>
</dbReference>
<dbReference type="Proteomes" id="UP000267821">
    <property type="component" value="Unassembled WGS sequence"/>
</dbReference>
<dbReference type="EC" id="1.13.11.52" evidence="5"/>
<dbReference type="PANTHER" id="PTHR28657:SF5">
    <property type="entry name" value="INDOLEAMINE 2,3-DIOXYGENASE"/>
    <property type="match status" value="1"/>
</dbReference>
<dbReference type="SUPFAM" id="SSF140959">
    <property type="entry name" value="Indolic compounds 2,3-dioxygenase-like"/>
    <property type="match status" value="1"/>
</dbReference>
<keyword evidence="5" id="KW-0560">Oxidoreductase</keyword>
<evidence type="ECO:0000256" key="2">
    <source>
        <dbReference type="ARBA" id="ARBA00022723"/>
    </source>
</evidence>
<dbReference type="GO" id="GO:0046872">
    <property type="term" value="F:metal ion binding"/>
    <property type="evidence" value="ECO:0007669"/>
    <property type="project" value="UniProtKB-UniRule"/>
</dbReference>
<dbReference type="Gene3D" id="1.20.58.480">
    <property type="match status" value="1"/>
</dbReference>
<dbReference type="FunCoup" id="A0A3N4LLS3">
    <property type="interactions" value="123"/>
</dbReference>
<dbReference type="GO" id="GO:0019441">
    <property type="term" value="P:L-tryptophan catabolic process to kynurenine"/>
    <property type="evidence" value="ECO:0007669"/>
    <property type="project" value="UniProtKB-UniRule"/>
</dbReference>
<proteinExistence type="inferred from homology"/>
<feature type="binding site" description="proximal binding residue" evidence="4">
    <location>
        <position position="364"/>
    </location>
    <ligand>
        <name>heme b</name>
        <dbReference type="ChEBI" id="CHEBI:60344"/>
    </ligand>
    <ligandPart>
        <name>Fe</name>
        <dbReference type="ChEBI" id="CHEBI:18248"/>
    </ligandPart>
</feature>
<comment type="catalytic activity">
    <reaction evidence="5">
        <text>L-tryptophan + O2 = N-formyl-L-kynurenine</text>
        <dbReference type="Rhea" id="RHEA:24536"/>
        <dbReference type="ChEBI" id="CHEBI:15379"/>
        <dbReference type="ChEBI" id="CHEBI:57912"/>
        <dbReference type="ChEBI" id="CHEBI:58629"/>
    </reaction>
</comment>
<dbReference type="GO" id="GO:0034354">
    <property type="term" value="P:'de novo' NAD+ biosynthetic process from L-tryptophan"/>
    <property type="evidence" value="ECO:0007669"/>
    <property type="project" value="TreeGrafter"/>
</dbReference>
<accession>A0A3N4LLS3</accession>